<dbReference type="EMBL" id="MU268944">
    <property type="protein sequence ID" value="KAH7903478.1"/>
    <property type="molecule type" value="Genomic_DNA"/>
</dbReference>
<name>A0ACB7ZT01_9AGAM</name>
<protein>
    <submittedName>
        <fullName evidence="1">Uncharacterized protein</fullName>
    </submittedName>
</protein>
<proteinExistence type="predicted"/>
<accession>A0ACB7ZT01</accession>
<evidence type="ECO:0000313" key="1">
    <source>
        <dbReference type="EMBL" id="KAH7903478.1"/>
    </source>
</evidence>
<keyword evidence="2" id="KW-1185">Reference proteome</keyword>
<sequence length="788" mass="85905">MLSAFAARKAAKEAAAIQNATPESHLPISPPPSIIKPVQSPTHTTSKPALLKRRPSASISTPRPTKRKKEKTKSRLEKKTPRYFEGGDAFKAGDDVIEVDSSSDSDSEHDMMQLEDLQQNNIHVPNEPAQLITRQNKRAWYPSRPLPDSSDDEEEVVASEPQLPEDFYDHNQTDNSARVDSEPSILSTFQPVTDRNIFHLSEDEMHTLGLELTAPGAALILAPGETITLLGIYGITIVRGSISLLGVNLSPSKTTHRVFAPRSAPVPVIRCEPPGPSTSVSSLLPSHILTLLDKKPGSAVIILQYLDTGVEGLGRVCRVFDGVFQPSQPRSRWRDLSSPTPSLGIPGVHMVIRSLKEVQPFILPETWRTALDGACTTSDNPLDPPIYLIKGAKKSGKSTFVRTLLNRLLGRYQRVAFLECDLGQSEFTPGGMVALHIIELPVFGPPFTHQSLPYRAHYVGSTAPRSNPSHYLAAVQALIETYKLDIQFAASPSSSNDTRLADSIPLIVNTMGWTKGLGADLNGKIEESLGASDLFDIVGVEEKGWPSVPPPTYSQSQTQSARQYELEGIPAELVGTHYNAIDQRNLAILSYFHSVFPSAKHSHLSQLTTQSWNTSLPLCACYPYEIDWSQAFDQVVLSGAGYEDVAPSEIGRVLNGAIVGLVGCDENTVPETCEPSKIPYTQGSSPPNPATSTCHGLALIRGVAPNTPLMHILTPTPPSLLQNSRLLVKGELELPVWGMLDFRVSDDGEAGVAGVERARVPFLQWGKGEGLGSERRRVRRNLMRKGQM</sequence>
<dbReference type="Proteomes" id="UP000790377">
    <property type="component" value="Unassembled WGS sequence"/>
</dbReference>
<reference evidence="1" key="1">
    <citation type="journal article" date="2021" name="New Phytol.">
        <title>Evolutionary innovations through gain and loss of genes in the ectomycorrhizal Boletales.</title>
        <authorList>
            <person name="Wu G."/>
            <person name="Miyauchi S."/>
            <person name="Morin E."/>
            <person name="Kuo A."/>
            <person name="Drula E."/>
            <person name="Varga T."/>
            <person name="Kohler A."/>
            <person name="Feng B."/>
            <person name="Cao Y."/>
            <person name="Lipzen A."/>
            <person name="Daum C."/>
            <person name="Hundley H."/>
            <person name="Pangilinan J."/>
            <person name="Johnson J."/>
            <person name="Barry K."/>
            <person name="LaButti K."/>
            <person name="Ng V."/>
            <person name="Ahrendt S."/>
            <person name="Min B."/>
            <person name="Choi I.G."/>
            <person name="Park H."/>
            <person name="Plett J.M."/>
            <person name="Magnuson J."/>
            <person name="Spatafora J.W."/>
            <person name="Nagy L.G."/>
            <person name="Henrissat B."/>
            <person name="Grigoriev I.V."/>
            <person name="Yang Z.L."/>
            <person name="Xu J."/>
            <person name="Martin F.M."/>
        </authorList>
    </citation>
    <scope>NUCLEOTIDE SEQUENCE</scope>
    <source>
        <strain evidence="1">ATCC 28755</strain>
    </source>
</reference>
<comment type="caution">
    <text evidence="1">The sequence shown here is derived from an EMBL/GenBank/DDBJ whole genome shotgun (WGS) entry which is preliminary data.</text>
</comment>
<gene>
    <name evidence="1" type="ORF">BJ138DRAFT_1168092</name>
</gene>
<organism evidence="1 2">
    <name type="scientific">Hygrophoropsis aurantiaca</name>
    <dbReference type="NCBI Taxonomy" id="72124"/>
    <lineage>
        <taxon>Eukaryota</taxon>
        <taxon>Fungi</taxon>
        <taxon>Dikarya</taxon>
        <taxon>Basidiomycota</taxon>
        <taxon>Agaricomycotina</taxon>
        <taxon>Agaricomycetes</taxon>
        <taxon>Agaricomycetidae</taxon>
        <taxon>Boletales</taxon>
        <taxon>Coniophorineae</taxon>
        <taxon>Hygrophoropsidaceae</taxon>
        <taxon>Hygrophoropsis</taxon>
    </lineage>
</organism>
<evidence type="ECO:0000313" key="2">
    <source>
        <dbReference type="Proteomes" id="UP000790377"/>
    </source>
</evidence>